<protein>
    <submittedName>
        <fullName evidence="1">Uncharacterized protein</fullName>
    </submittedName>
</protein>
<reference evidence="1 2" key="1">
    <citation type="submission" date="2019-09" db="EMBL/GenBank/DDBJ databases">
        <title>Genomes of family Cryomorphaceae.</title>
        <authorList>
            <person name="Bowman J.P."/>
        </authorList>
    </citation>
    <scope>NUCLEOTIDE SEQUENCE [LARGE SCALE GENOMIC DNA]</scope>
    <source>
        <strain evidence="1 2">LMG 25704</strain>
    </source>
</reference>
<keyword evidence="2" id="KW-1185">Reference proteome</keyword>
<dbReference type="AlphaFoldDB" id="A0A6N6RIF2"/>
<evidence type="ECO:0000313" key="2">
    <source>
        <dbReference type="Proteomes" id="UP000468650"/>
    </source>
</evidence>
<evidence type="ECO:0000313" key="1">
    <source>
        <dbReference type="EMBL" id="KAB2810209.1"/>
    </source>
</evidence>
<name>A0A6N6RIF2_9FLAO</name>
<gene>
    <name evidence="1" type="ORF">F8C67_08220</name>
</gene>
<dbReference type="EMBL" id="WBVO01000005">
    <property type="protein sequence ID" value="KAB2810209.1"/>
    <property type="molecule type" value="Genomic_DNA"/>
</dbReference>
<dbReference type="Proteomes" id="UP000468650">
    <property type="component" value="Unassembled WGS sequence"/>
</dbReference>
<organism evidence="1 2">
    <name type="scientific">Phaeocystidibacter luteus</name>
    <dbReference type="NCBI Taxonomy" id="911197"/>
    <lineage>
        <taxon>Bacteria</taxon>
        <taxon>Pseudomonadati</taxon>
        <taxon>Bacteroidota</taxon>
        <taxon>Flavobacteriia</taxon>
        <taxon>Flavobacteriales</taxon>
        <taxon>Phaeocystidibacteraceae</taxon>
        <taxon>Phaeocystidibacter</taxon>
    </lineage>
</organism>
<sequence>MKKTLTILGLIFSIASFGQGEDYTRTLLDLKWGSGKLDAYLQFEPLKTFHLAGGRVRVWDTVYNTDSSKSVIIESIVLVDESNQTYIELLYANDKLYAKNLNWFYHGHDVEGVTGRYRRLNGAAIGDAWMVQVNRGKVIGEETHHETGKKTHYEAPHGTHEAFFIETGYETVEDLYDEMDGDQVVNGFYAYGLIVNTEKCDLDDSFIVPKPEIYRMPLHLIDRYLRYQE</sequence>
<proteinExistence type="predicted"/>
<accession>A0A6N6RIF2</accession>
<dbReference type="RefSeq" id="WP_151667353.1">
    <property type="nucleotide sequence ID" value="NZ_WBVO01000005.1"/>
</dbReference>
<comment type="caution">
    <text evidence="1">The sequence shown here is derived from an EMBL/GenBank/DDBJ whole genome shotgun (WGS) entry which is preliminary data.</text>
</comment>